<accession>A0ABD7V047</accession>
<dbReference type="Pfam" id="PF26572">
    <property type="entry name" value="DUF8185"/>
    <property type="match status" value="1"/>
</dbReference>
<dbReference type="AlphaFoldDB" id="A0ABD7V047"/>
<feature type="domain" description="DUF8010" evidence="1">
    <location>
        <begin position="9"/>
        <end position="98"/>
    </location>
</feature>
<proteinExistence type="predicted"/>
<dbReference type="EMBL" id="CAACYD010000005">
    <property type="protein sequence ID" value="VFA82681.1"/>
    <property type="molecule type" value="Genomic_DNA"/>
</dbReference>
<dbReference type="GeneID" id="60749210"/>
<feature type="domain" description="DUF8185" evidence="2">
    <location>
        <begin position="102"/>
        <end position="221"/>
    </location>
</feature>
<dbReference type="InterPro" id="IPR058498">
    <property type="entry name" value="DUF8185"/>
</dbReference>
<name>A0ABD7V047_9ACTN</name>
<evidence type="ECO:0000313" key="3">
    <source>
        <dbReference type="EMBL" id="VFA82681.1"/>
    </source>
</evidence>
<dbReference type="InterPro" id="IPR058323">
    <property type="entry name" value="DUF8010"/>
</dbReference>
<gene>
    <name evidence="3" type="ORF">NCTC8139_01174</name>
</gene>
<protein>
    <submittedName>
        <fullName evidence="3">Uncharacterized protein</fullName>
    </submittedName>
</protein>
<dbReference type="Pfam" id="PF26035">
    <property type="entry name" value="DUF8010"/>
    <property type="match status" value="1"/>
</dbReference>
<organism evidence="3 4">
    <name type="scientific">Gordonia paraffinivorans</name>
    <dbReference type="NCBI Taxonomy" id="175628"/>
    <lineage>
        <taxon>Bacteria</taxon>
        <taxon>Bacillati</taxon>
        <taxon>Actinomycetota</taxon>
        <taxon>Actinomycetes</taxon>
        <taxon>Mycobacteriales</taxon>
        <taxon>Gordoniaceae</taxon>
        <taxon>Gordonia</taxon>
    </lineage>
</organism>
<reference evidence="3 4" key="1">
    <citation type="submission" date="2019-02" db="EMBL/GenBank/DDBJ databases">
        <authorList>
            <consortium name="Pathogen Informatics"/>
        </authorList>
    </citation>
    <scope>NUCLEOTIDE SEQUENCE [LARGE SCALE GENOMIC DNA]</scope>
    <source>
        <strain evidence="3 4">3012STDY6756503</strain>
    </source>
</reference>
<evidence type="ECO:0000313" key="4">
    <source>
        <dbReference type="Proteomes" id="UP000360750"/>
    </source>
</evidence>
<evidence type="ECO:0000259" key="1">
    <source>
        <dbReference type="Pfam" id="PF26035"/>
    </source>
</evidence>
<dbReference type="Proteomes" id="UP000360750">
    <property type="component" value="Unassembled WGS sequence"/>
</dbReference>
<dbReference type="RefSeq" id="WP_131733689.1">
    <property type="nucleotide sequence ID" value="NZ_CAACYD010000005.1"/>
</dbReference>
<sequence length="228" mass="24436">MERFVEIAASDRGNASAFLAHARRLDDAAVVRVASRPDGLLALWTHTGFEVLATRAVTGRVAPADLVCDATTLYTALSASAPGEPVDPGFSLDSAWRGALPTTVGYRHVDDVPARSIVELAREGARVAREQGSAHGPATGLLDQDVLEVGSEDGTLTAGVTMRSVFALTAMGFIRDRDGRAVTETSPTELIDEAEPVRIRLSAAWIRIDARFGSIYQRRHRDLSVTVL</sequence>
<evidence type="ECO:0000259" key="2">
    <source>
        <dbReference type="Pfam" id="PF26572"/>
    </source>
</evidence>
<comment type="caution">
    <text evidence="3">The sequence shown here is derived from an EMBL/GenBank/DDBJ whole genome shotgun (WGS) entry which is preliminary data.</text>
</comment>